<organism evidence="1 2">
    <name type="scientific">Stereocaulon virgatum</name>
    <dbReference type="NCBI Taxonomy" id="373712"/>
    <lineage>
        <taxon>Eukaryota</taxon>
        <taxon>Fungi</taxon>
        <taxon>Dikarya</taxon>
        <taxon>Ascomycota</taxon>
        <taxon>Pezizomycotina</taxon>
        <taxon>Lecanoromycetes</taxon>
        <taxon>OSLEUM clade</taxon>
        <taxon>Lecanoromycetidae</taxon>
        <taxon>Lecanorales</taxon>
        <taxon>Lecanorineae</taxon>
        <taxon>Stereocaulaceae</taxon>
        <taxon>Stereocaulon</taxon>
    </lineage>
</organism>
<protein>
    <submittedName>
        <fullName evidence="1">Uncharacterized protein</fullName>
    </submittedName>
</protein>
<name>A0ABR4A4N8_9LECA</name>
<evidence type="ECO:0000313" key="2">
    <source>
        <dbReference type="Proteomes" id="UP001590950"/>
    </source>
</evidence>
<proteinExistence type="predicted"/>
<evidence type="ECO:0000313" key="1">
    <source>
        <dbReference type="EMBL" id="KAL2040464.1"/>
    </source>
</evidence>
<sequence length="183" mass="20106">MAWDSIVISKEHSSLADCRIEAGVQAQEHNAIYRILLPRPTYGHPQTQRLRTLALIHALSTEVVFSTNAHTEKLLIRYTNHTPTIRYSINRTRLQNHRCSNNRITQSEINRIQIATSDDSGIAAAQAPGTLASSGDPAAPKLGGEKLGAKEHLMEQLVAILPVDGLDLLLWRVAIRCCGEIAG</sequence>
<accession>A0ABR4A4N8</accession>
<dbReference type="Proteomes" id="UP001590950">
    <property type="component" value="Unassembled WGS sequence"/>
</dbReference>
<keyword evidence="2" id="KW-1185">Reference proteome</keyword>
<dbReference type="EMBL" id="JBEFKJ010000021">
    <property type="protein sequence ID" value="KAL2040464.1"/>
    <property type="molecule type" value="Genomic_DNA"/>
</dbReference>
<gene>
    <name evidence="1" type="ORF">N7G274_006907</name>
</gene>
<reference evidence="1 2" key="1">
    <citation type="submission" date="2024-09" db="EMBL/GenBank/DDBJ databases">
        <title>Rethinking Asexuality: The Enigmatic Case of Functional Sexual Genes in Lepraria (Stereocaulaceae).</title>
        <authorList>
            <person name="Doellman M."/>
            <person name="Sun Y."/>
            <person name="Barcenas-Pena A."/>
            <person name="Lumbsch H.T."/>
            <person name="Grewe F."/>
        </authorList>
    </citation>
    <scope>NUCLEOTIDE SEQUENCE [LARGE SCALE GENOMIC DNA]</scope>
    <source>
        <strain evidence="1 2">Mercado 3170</strain>
    </source>
</reference>
<comment type="caution">
    <text evidence="1">The sequence shown here is derived from an EMBL/GenBank/DDBJ whole genome shotgun (WGS) entry which is preliminary data.</text>
</comment>